<gene>
    <name evidence="1" type="ORF">UFOPK1495_00873</name>
</gene>
<protein>
    <submittedName>
        <fullName evidence="1">Unannotated protein</fullName>
    </submittedName>
</protein>
<dbReference type="EMBL" id="CAEZSU010000080">
    <property type="protein sequence ID" value="CAB4551057.1"/>
    <property type="molecule type" value="Genomic_DNA"/>
</dbReference>
<dbReference type="AlphaFoldDB" id="A0A6J6CI27"/>
<reference evidence="1" key="1">
    <citation type="submission" date="2020-05" db="EMBL/GenBank/DDBJ databases">
        <authorList>
            <person name="Chiriac C."/>
            <person name="Salcher M."/>
            <person name="Ghai R."/>
            <person name="Kavagutti S V."/>
        </authorList>
    </citation>
    <scope>NUCLEOTIDE SEQUENCE</scope>
</reference>
<name>A0A6J6CI27_9ZZZZ</name>
<evidence type="ECO:0000313" key="1">
    <source>
        <dbReference type="EMBL" id="CAB4551057.1"/>
    </source>
</evidence>
<sequence length="111" mass="11678">MLVGLDVEHAVFAEVTEKVDAGEVACGIVDVHVFRARVRTIDATGVARRVPVVDRGVELHAGVGAFPGGLRDLTHEIASTDGLDDCAVVHRTQVPIGVVNNGLHELIGDAH</sequence>
<proteinExistence type="predicted"/>
<accession>A0A6J6CI27</accession>
<organism evidence="1">
    <name type="scientific">freshwater metagenome</name>
    <dbReference type="NCBI Taxonomy" id="449393"/>
    <lineage>
        <taxon>unclassified sequences</taxon>
        <taxon>metagenomes</taxon>
        <taxon>ecological metagenomes</taxon>
    </lineage>
</organism>